<evidence type="ECO:0000313" key="3">
    <source>
        <dbReference type="Proteomes" id="UP000273655"/>
    </source>
</evidence>
<reference evidence="2 3" key="1">
    <citation type="submission" date="2018-12" db="EMBL/GenBank/DDBJ databases">
        <authorList>
            <consortium name="Pathogen Informatics"/>
        </authorList>
    </citation>
    <scope>NUCLEOTIDE SEQUENCE [LARGE SCALE GENOMIC DNA]</scope>
    <source>
        <strain evidence="2 3">NCTC8271</strain>
    </source>
</reference>
<protein>
    <recommendedName>
        <fullName evidence="1">Uncharacterized protein YicS</fullName>
    </recommendedName>
</protein>
<name>A0A3S5DC87_SALET</name>
<organism evidence="2 3">
    <name type="scientific">Salmonella enterica I</name>
    <dbReference type="NCBI Taxonomy" id="59201"/>
    <lineage>
        <taxon>Bacteria</taxon>
        <taxon>Pseudomonadati</taxon>
        <taxon>Pseudomonadota</taxon>
        <taxon>Gammaproteobacteria</taxon>
        <taxon>Enterobacterales</taxon>
        <taxon>Enterobacteriaceae</taxon>
        <taxon>Salmonella</taxon>
    </lineage>
</organism>
<dbReference type="NCBIfam" id="NF041639">
    <property type="entry name" value="YicS_fam"/>
    <property type="match status" value="1"/>
</dbReference>
<evidence type="ECO:0000313" key="2">
    <source>
        <dbReference type="EMBL" id="VEA29945.1"/>
    </source>
</evidence>
<dbReference type="InterPro" id="IPR048144">
    <property type="entry name" value="YicS_fam"/>
</dbReference>
<dbReference type="EMBL" id="LR134148">
    <property type="protein sequence ID" value="VEA29945.1"/>
    <property type="molecule type" value="Genomic_DNA"/>
</dbReference>
<dbReference type="AlphaFoldDB" id="A0A3S5DC87"/>
<accession>A0A3S5DC87</accession>
<gene>
    <name evidence="2" type="ORF">NCTC8271_00097</name>
</gene>
<dbReference type="Proteomes" id="UP000273655">
    <property type="component" value="Chromosome 1"/>
</dbReference>
<sequence length="54" mass="6231">MCTPKGALTDEAWEKKIMASEGNQQHIREAMIAIERNNQHNYWQALGKVECPEM</sequence>
<proteinExistence type="predicted"/>
<evidence type="ECO:0000256" key="1">
    <source>
        <dbReference type="ARBA" id="ARBA00035681"/>
    </source>
</evidence>